<evidence type="ECO:0000256" key="7">
    <source>
        <dbReference type="SAM" id="MobiDB-lite"/>
    </source>
</evidence>
<dbReference type="Gene3D" id="1.20.1300.20">
    <property type="entry name" value="Peptidase C65 Otubain, subdomain 2"/>
    <property type="match status" value="1"/>
</dbReference>
<keyword evidence="11" id="KW-1185">Reference proteome</keyword>
<protein>
    <recommendedName>
        <fullName evidence="2">ubiquitinyl hydrolase 1</fullName>
        <ecNumber evidence="2">3.4.19.12</ecNumber>
    </recommendedName>
</protein>
<dbReference type="Gene3D" id="1.25.40.420">
    <property type="match status" value="1"/>
</dbReference>
<dbReference type="SUPFAM" id="SSF54695">
    <property type="entry name" value="POZ domain"/>
    <property type="match status" value="1"/>
</dbReference>
<feature type="compositionally biased region" description="Polar residues" evidence="7">
    <location>
        <begin position="312"/>
        <end position="329"/>
    </location>
</feature>
<dbReference type="InterPro" id="IPR011333">
    <property type="entry name" value="SKP1/BTB/POZ_sf"/>
</dbReference>
<keyword evidence="6" id="KW-0788">Thiol protease</keyword>
<dbReference type="InterPro" id="IPR000210">
    <property type="entry name" value="BTB/POZ_dom"/>
</dbReference>
<evidence type="ECO:0000259" key="8">
    <source>
        <dbReference type="PROSITE" id="PS50097"/>
    </source>
</evidence>
<keyword evidence="4" id="KW-0833">Ubl conjugation pathway</keyword>
<dbReference type="Pfam" id="PF00651">
    <property type="entry name" value="BTB"/>
    <property type="match status" value="1"/>
</dbReference>
<name>A0A2Z6Q3B2_9GLOM</name>
<evidence type="ECO:0000313" key="11">
    <source>
        <dbReference type="Proteomes" id="UP000247702"/>
    </source>
</evidence>
<dbReference type="InterPro" id="IPR003323">
    <property type="entry name" value="OTU_dom"/>
</dbReference>
<dbReference type="SUPFAM" id="SSF54001">
    <property type="entry name" value="Cysteine proteinases"/>
    <property type="match status" value="1"/>
</dbReference>
<dbReference type="EMBL" id="BEXD01000109">
    <property type="protein sequence ID" value="GBB84337.1"/>
    <property type="molecule type" value="Genomic_DNA"/>
</dbReference>
<dbReference type="InterPro" id="IPR038765">
    <property type="entry name" value="Papain-like_cys_pep_sf"/>
</dbReference>
<dbReference type="GO" id="GO:0006508">
    <property type="term" value="P:proteolysis"/>
    <property type="evidence" value="ECO:0007669"/>
    <property type="project" value="UniProtKB-KW"/>
</dbReference>
<dbReference type="InterPro" id="IPR042468">
    <property type="entry name" value="Peptidase_C65_otubain_sub1"/>
</dbReference>
<gene>
    <name evidence="10" type="ORF">RclHR1_10960006</name>
</gene>
<proteinExistence type="predicted"/>
<keyword evidence="3" id="KW-0645">Protease</keyword>
<dbReference type="Gene3D" id="3.30.710.10">
    <property type="entry name" value="Potassium Channel Kv1.1, Chain A"/>
    <property type="match status" value="1"/>
</dbReference>
<evidence type="ECO:0000256" key="2">
    <source>
        <dbReference type="ARBA" id="ARBA00012759"/>
    </source>
</evidence>
<dbReference type="GO" id="GO:0071108">
    <property type="term" value="P:protein K48-linked deubiquitination"/>
    <property type="evidence" value="ECO:0007669"/>
    <property type="project" value="TreeGrafter"/>
</dbReference>
<comment type="caution">
    <text evidence="10">The sequence shown here is derived from an EMBL/GenBank/DDBJ whole genome shotgun (WGS) entry which is preliminary data.</text>
</comment>
<organism evidence="10 11">
    <name type="scientific">Rhizophagus clarus</name>
    <dbReference type="NCBI Taxonomy" id="94130"/>
    <lineage>
        <taxon>Eukaryota</taxon>
        <taxon>Fungi</taxon>
        <taxon>Fungi incertae sedis</taxon>
        <taxon>Mucoromycota</taxon>
        <taxon>Glomeromycotina</taxon>
        <taxon>Glomeromycetes</taxon>
        <taxon>Glomerales</taxon>
        <taxon>Glomeraceae</taxon>
        <taxon>Rhizophagus</taxon>
    </lineage>
</organism>
<comment type="catalytic activity">
    <reaction evidence="1">
        <text>Thiol-dependent hydrolysis of ester, thioester, amide, peptide and isopeptide bonds formed by the C-terminal Gly of ubiquitin (a 76-residue protein attached to proteins as an intracellular targeting signal).</text>
        <dbReference type="EC" id="3.4.19.12"/>
    </reaction>
</comment>
<feature type="domain" description="BTB" evidence="8">
    <location>
        <begin position="23"/>
        <end position="96"/>
    </location>
</feature>
<dbReference type="GO" id="GO:0043130">
    <property type="term" value="F:ubiquitin binding"/>
    <property type="evidence" value="ECO:0007669"/>
    <property type="project" value="TreeGrafter"/>
</dbReference>
<reference evidence="10 11" key="1">
    <citation type="submission" date="2017-11" db="EMBL/GenBank/DDBJ databases">
        <title>The genome of Rhizophagus clarus HR1 reveals common genetic basis of auxotrophy among arbuscular mycorrhizal fungi.</title>
        <authorList>
            <person name="Kobayashi Y."/>
        </authorList>
    </citation>
    <scope>NUCLEOTIDE SEQUENCE [LARGE SCALE GENOMIC DNA]</scope>
    <source>
        <strain evidence="10 11">HR1</strain>
    </source>
</reference>
<dbReference type="PROSITE" id="PS50097">
    <property type="entry name" value="BTB"/>
    <property type="match status" value="1"/>
</dbReference>
<dbReference type="Proteomes" id="UP000247702">
    <property type="component" value="Unassembled WGS sequence"/>
</dbReference>
<dbReference type="EC" id="3.4.19.12" evidence="2"/>
<evidence type="ECO:0000256" key="5">
    <source>
        <dbReference type="ARBA" id="ARBA00022801"/>
    </source>
</evidence>
<dbReference type="PANTHER" id="PTHR12931">
    <property type="entry name" value="UBIQUITIN THIOLESTERASE PROTEIN OTUB"/>
    <property type="match status" value="1"/>
</dbReference>
<evidence type="ECO:0000256" key="3">
    <source>
        <dbReference type="ARBA" id="ARBA00022670"/>
    </source>
</evidence>
<dbReference type="STRING" id="94130.A0A2Z6Q3B2"/>
<evidence type="ECO:0000313" key="10">
    <source>
        <dbReference type="EMBL" id="GBB84337.1"/>
    </source>
</evidence>
<feature type="compositionally biased region" description="Low complexity" evidence="7">
    <location>
        <begin position="330"/>
        <end position="346"/>
    </location>
</feature>
<dbReference type="CDD" id="cd22749">
    <property type="entry name" value="Otubain_C65"/>
    <property type="match status" value="1"/>
</dbReference>
<dbReference type="GO" id="GO:0005634">
    <property type="term" value="C:nucleus"/>
    <property type="evidence" value="ECO:0007669"/>
    <property type="project" value="TreeGrafter"/>
</dbReference>
<evidence type="ECO:0000259" key="9">
    <source>
        <dbReference type="PROSITE" id="PS50802"/>
    </source>
</evidence>
<sequence>MNNKFLSKLSQNLLENLNDDKYHDIIIEVGNDPNVKLFRSHMFILNCRSPYFQKILLTNEKKNDGTFTQIKLPNILPETFQIILKYIYGGSLSLEEYDDLNIIKILKAASEFNLEELIDFLQSFLIENKKNWMEQNFNIIHEMSFENDSLSDLQKFCTELKTNEPVKILKSPNFVSISEISLISIIQCNNLRISEVEVWDYVLKWGLAQNPELSSNPSNYTKENFIALKNTLQRCIPYIRFYNLSSNEFTNKVLPYKKIIPKEIYKDLLKYFLESGSKQSKPRTNNTSNINTKIVIPLNAAMKARIASQSTTLNVTRESEITSQSTTSNTAQESVVTSQSTTSNTAREPEVTSHSTTLNSSQEAEVPSQQTWEYEQSLRMIETPLVCTTKDIQSLYQEYEGSAEIYRQRVMNLAENYNKIRRCRSDGNSFYRAFAFAWFERILNSNDLSFCQSALNKFAATKTLLVSAGYDSFVYEDAYDIIERQIDGIVSKEHDEDMLLAMFQAEEISSYIVYYLRLVTAAYLKLYREEYEPFLEFELEMDQFCATFVEAMDQEADHLHAIALVNALNVPVEIGYMNGSDTMDCVSFREFYPNTIDNIFMPLILLYRPAHYDILYRRD</sequence>
<dbReference type="AlphaFoldDB" id="A0A2Z6Q3B2"/>
<accession>A0A2Z6Q3B2</accession>
<feature type="domain" description="OTU" evidence="9">
    <location>
        <begin position="418"/>
        <end position="618"/>
    </location>
</feature>
<dbReference type="Pfam" id="PF10275">
    <property type="entry name" value="Peptidase_C65"/>
    <property type="match status" value="1"/>
</dbReference>
<feature type="compositionally biased region" description="Polar residues" evidence="7">
    <location>
        <begin position="352"/>
        <end position="368"/>
    </location>
</feature>
<dbReference type="Gene3D" id="3.30.200.60">
    <property type="entry name" value="Peptidase C65 Otubain, subdomain 1"/>
    <property type="match status" value="1"/>
</dbReference>
<keyword evidence="5" id="KW-0378">Hydrolase</keyword>
<evidence type="ECO:0000256" key="1">
    <source>
        <dbReference type="ARBA" id="ARBA00000707"/>
    </source>
</evidence>
<dbReference type="SMART" id="SM00225">
    <property type="entry name" value="BTB"/>
    <property type="match status" value="1"/>
</dbReference>
<feature type="region of interest" description="Disordered" evidence="7">
    <location>
        <begin position="312"/>
        <end position="368"/>
    </location>
</feature>
<dbReference type="PANTHER" id="PTHR12931:SF15">
    <property type="entry name" value="UBIQUITIN THIOESTERASE OTUBAIN-LIKE"/>
    <property type="match status" value="1"/>
</dbReference>
<dbReference type="InterPro" id="IPR019400">
    <property type="entry name" value="Peptidase_C65_otubain"/>
</dbReference>
<dbReference type="InterPro" id="IPR042467">
    <property type="entry name" value="Peptidase_C65_otubain_sub2"/>
</dbReference>
<evidence type="ECO:0000256" key="4">
    <source>
        <dbReference type="ARBA" id="ARBA00022786"/>
    </source>
</evidence>
<evidence type="ECO:0000256" key="6">
    <source>
        <dbReference type="ARBA" id="ARBA00022807"/>
    </source>
</evidence>
<dbReference type="PROSITE" id="PS50802">
    <property type="entry name" value="OTU"/>
    <property type="match status" value="1"/>
</dbReference>
<dbReference type="GO" id="GO:0004843">
    <property type="term" value="F:cysteine-type deubiquitinase activity"/>
    <property type="evidence" value="ECO:0007669"/>
    <property type="project" value="UniProtKB-EC"/>
</dbReference>